<dbReference type="Proteomes" id="UP000546701">
    <property type="component" value="Unassembled WGS sequence"/>
</dbReference>
<protein>
    <submittedName>
        <fullName evidence="2">Uncharacterized protein YjbJ (UPF0337 family)</fullName>
    </submittedName>
</protein>
<name>A0A7W9F256_9SPHN</name>
<evidence type="ECO:0000313" key="3">
    <source>
        <dbReference type="Proteomes" id="UP000546701"/>
    </source>
</evidence>
<dbReference type="AlphaFoldDB" id="A0A7W9F256"/>
<evidence type="ECO:0000256" key="1">
    <source>
        <dbReference type="SAM" id="MobiDB-lite"/>
    </source>
</evidence>
<comment type="caution">
    <text evidence="2">The sequence shown here is derived from an EMBL/GenBank/DDBJ whole genome shotgun (WGS) entry which is preliminary data.</text>
</comment>
<feature type="compositionally biased region" description="Basic and acidic residues" evidence="1">
    <location>
        <begin position="13"/>
        <end position="31"/>
    </location>
</feature>
<accession>A0A7W9F256</accession>
<dbReference type="RefSeq" id="WP_157176331.1">
    <property type="nucleotide sequence ID" value="NZ_BMJP01000004.1"/>
</dbReference>
<sequence length="67" mass="7062">MTRAKDTPPATPADKEEGRAREAKGSVKEAIGKIIGDAVVEEHGNRERKAGARQAASKHPTEPDDAG</sequence>
<dbReference type="OrthoDB" id="9796058at2"/>
<evidence type="ECO:0000313" key="2">
    <source>
        <dbReference type="EMBL" id="MBB5730172.1"/>
    </source>
</evidence>
<organism evidence="2 3">
    <name type="scientific">Sphingomonas prati</name>
    <dbReference type="NCBI Taxonomy" id="1843237"/>
    <lineage>
        <taxon>Bacteria</taxon>
        <taxon>Pseudomonadati</taxon>
        <taxon>Pseudomonadota</taxon>
        <taxon>Alphaproteobacteria</taxon>
        <taxon>Sphingomonadales</taxon>
        <taxon>Sphingomonadaceae</taxon>
        <taxon>Sphingomonas</taxon>
    </lineage>
</organism>
<proteinExistence type="predicted"/>
<feature type="compositionally biased region" description="Basic and acidic residues" evidence="1">
    <location>
        <begin position="40"/>
        <end position="50"/>
    </location>
</feature>
<dbReference type="EMBL" id="JACIJR010000006">
    <property type="protein sequence ID" value="MBB5730172.1"/>
    <property type="molecule type" value="Genomic_DNA"/>
</dbReference>
<gene>
    <name evidence="2" type="ORF">FHS99_002670</name>
</gene>
<dbReference type="InterPro" id="IPR036629">
    <property type="entry name" value="YjbJ_sf"/>
</dbReference>
<dbReference type="Gene3D" id="1.10.1470.10">
    <property type="entry name" value="YjbJ"/>
    <property type="match status" value="1"/>
</dbReference>
<keyword evidence="3" id="KW-1185">Reference proteome</keyword>
<feature type="region of interest" description="Disordered" evidence="1">
    <location>
        <begin position="1"/>
        <end position="67"/>
    </location>
</feature>
<dbReference type="SUPFAM" id="SSF69047">
    <property type="entry name" value="Hypothetical protein YjbJ"/>
    <property type="match status" value="1"/>
</dbReference>
<reference evidence="2 3" key="1">
    <citation type="submission" date="2020-08" db="EMBL/GenBank/DDBJ databases">
        <title>Genomic Encyclopedia of Type Strains, Phase IV (KMG-IV): sequencing the most valuable type-strain genomes for metagenomic binning, comparative biology and taxonomic classification.</title>
        <authorList>
            <person name="Goeker M."/>
        </authorList>
    </citation>
    <scope>NUCLEOTIDE SEQUENCE [LARGE SCALE GENOMIC DNA]</scope>
    <source>
        <strain evidence="2 3">DSM 103336</strain>
    </source>
</reference>